<feature type="region of interest" description="Disordered" evidence="1">
    <location>
        <begin position="111"/>
        <end position="130"/>
    </location>
</feature>
<protein>
    <submittedName>
        <fullName evidence="2">Uncharacterized protein</fullName>
    </submittedName>
</protein>
<evidence type="ECO:0000313" key="2">
    <source>
        <dbReference type="EMBL" id="RDB14810.1"/>
    </source>
</evidence>
<gene>
    <name evidence="2" type="ORF">Hypma_016215</name>
</gene>
<keyword evidence="3" id="KW-1185">Reference proteome</keyword>
<sequence>MRGATSEVTGVWTHSGDENDTCSLYTNRNLHDLRMHTSRRALYLGKHTHSHELLAYALYARLEAVEYSTLLHTIKPALRYSVQLWQMLCDYMIMLNDSSVATFGDVSADNSGETYTQRGSMTPRTPQRGSDLPELLHGTSALHSQNGAQHLPTDFSTIKHQLMTPPNPNKLDPIDKQIKQLLMATDLHTALLCPCETFAGVEDIIRSVTTQYLHVGSEDAITDVDNYLASQELMYR</sequence>
<accession>A0A369J107</accession>
<proteinExistence type="predicted"/>
<feature type="compositionally biased region" description="Polar residues" evidence="1">
    <location>
        <begin position="111"/>
        <end position="128"/>
    </location>
</feature>
<reference evidence="2" key="1">
    <citation type="submission" date="2018-04" db="EMBL/GenBank/DDBJ databases">
        <title>Whole genome sequencing of Hypsizygus marmoreus.</title>
        <authorList>
            <person name="Choi I.-G."/>
            <person name="Min B."/>
            <person name="Kim J.-G."/>
            <person name="Kim S."/>
            <person name="Oh Y.-L."/>
            <person name="Kong W.-S."/>
            <person name="Park H."/>
            <person name="Jeong J."/>
            <person name="Song E.-S."/>
        </authorList>
    </citation>
    <scope>NUCLEOTIDE SEQUENCE [LARGE SCALE GENOMIC DNA]</scope>
    <source>
        <strain evidence="2">51987-8</strain>
    </source>
</reference>
<dbReference type="Proteomes" id="UP000076154">
    <property type="component" value="Unassembled WGS sequence"/>
</dbReference>
<evidence type="ECO:0000313" key="3">
    <source>
        <dbReference type="Proteomes" id="UP000076154"/>
    </source>
</evidence>
<dbReference type="InParanoid" id="A0A369J107"/>
<dbReference type="EMBL" id="LUEZ02000096">
    <property type="protein sequence ID" value="RDB14810.1"/>
    <property type="molecule type" value="Genomic_DNA"/>
</dbReference>
<organism evidence="2 3">
    <name type="scientific">Hypsizygus marmoreus</name>
    <name type="common">White beech mushroom</name>
    <name type="synonym">Agaricus marmoreus</name>
    <dbReference type="NCBI Taxonomy" id="39966"/>
    <lineage>
        <taxon>Eukaryota</taxon>
        <taxon>Fungi</taxon>
        <taxon>Dikarya</taxon>
        <taxon>Basidiomycota</taxon>
        <taxon>Agaricomycotina</taxon>
        <taxon>Agaricomycetes</taxon>
        <taxon>Agaricomycetidae</taxon>
        <taxon>Agaricales</taxon>
        <taxon>Tricholomatineae</taxon>
        <taxon>Lyophyllaceae</taxon>
        <taxon>Hypsizygus</taxon>
    </lineage>
</organism>
<comment type="caution">
    <text evidence="2">The sequence shown here is derived from an EMBL/GenBank/DDBJ whole genome shotgun (WGS) entry which is preliminary data.</text>
</comment>
<name>A0A369J107_HYPMA</name>
<evidence type="ECO:0000256" key="1">
    <source>
        <dbReference type="SAM" id="MobiDB-lite"/>
    </source>
</evidence>
<dbReference type="AlphaFoldDB" id="A0A369J107"/>